<dbReference type="PANTHER" id="PTHR37299">
    <property type="entry name" value="TRANSCRIPTIONAL REGULATOR-RELATED"/>
    <property type="match status" value="1"/>
</dbReference>
<dbReference type="Proteomes" id="UP000319040">
    <property type="component" value="Unassembled WGS sequence"/>
</dbReference>
<feature type="domain" description="Response regulatory" evidence="2">
    <location>
        <begin position="2"/>
        <end position="115"/>
    </location>
</feature>
<dbReference type="Gene3D" id="3.40.50.2300">
    <property type="match status" value="1"/>
</dbReference>
<dbReference type="PROSITE" id="PS50930">
    <property type="entry name" value="HTH_LYTTR"/>
    <property type="match status" value="1"/>
</dbReference>
<evidence type="ECO:0000259" key="3">
    <source>
        <dbReference type="PROSITE" id="PS50930"/>
    </source>
</evidence>
<accession>A0A521EMB7</accession>
<evidence type="ECO:0000256" key="1">
    <source>
        <dbReference type="PROSITE-ProRule" id="PRU00169"/>
    </source>
</evidence>
<dbReference type="SMART" id="SM00850">
    <property type="entry name" value="LytTR"/>
    <property type="match status" value="1"/>
</dbReference>
<dbReference type="InterPro" id="IPR001789">
    <property type="entry name" value="Sig_transdc_resp-reg_receiver"/>
</dbReference>
<name>A0A521EMB7_SACCC</name>
<dbReference type="AlphaFoldDB" id="A0A521EMB7"/>
<gene>
    <name evidence="4" type="ORF">SAMN06265379_10967</name>
</gene>
<dbReference type="EMBL" id="FXTB01000009">
    <property type="protein sequence ID" value="SMO84260.1"/>
    <property type="molecule type" value="Genomic_DNA"/>
</dbReference>
<keyword evidence="5" id="KW-1185">Reference proteome</keyword>
<dbReference type="PROSITE" id="PS50110">
    <property type="entry name" value="RESPONSE_REGULATORY"/>
    <property type="match status" value="1"/>
</dbReference>
<dbReference type="GO" id="GO:0000156">
    <property type="term" value="F:phosphorelay response regulator activity"/>
    <property type="evidence" value="ECO:0007669"/>
    <property type="project" value="InterPro"/>
</dbReference>
<evidence type="ECO:0000313" key="4">
    <source>
        <dbReference type="EMBL" id="SMO84260.1"/>
    </source>
</evidence>
<dbReference type="SUPFAM" id="SSF52172">
    <property type="entry name" value="CheY-like"/>
    <property type="match status" value="1"/>
</dbReference>
<dbReference type="Gene3D" id="2.40.50.1020">
    <property type="entry name" value="LytTr DNA-binding domain"/>
    <property type="match status" value="1"/>
</dbReference>
<dbReference type="OrthoDB" id="1490554at2"/>
<dbReference type="InterPro" id="IPR007492">
    <property type="entry name" value="LytTR_DNA-bd_dom"/>
</dbReference>
<feature type="domain" description="HTH LytTR-type" evidence="3">
    <location>
        <begin position="148"/>
        <end position="255"/>
    </location>
</feature>
<dbReference type="InterPro" id="IPR046947">
    <property type="entry name" value="LytR-like"/>
</dbReference>
<evidence type="ECO:0000259" key="2">
    <source>
        <dbReference type="PROSITE" id="PS50110"/>
    </source>
</evidence>
<feature type="modified residue" description="4-aspartylphosphate" evidence="1">
    <location>
        <position position="55"/>
    </location>
</feature>
<proteinExistence type="predicted"/>
<keyword evidence="1" id="KW-0597">Phosphoprotein</keyword>
<dbReference type="Pfam" id="PF00072">
    <property type="entry name" value="Response_reg"/>
    <property type="match status" value="1"/>
</dbReference>
<dbReference type="Pfam" id="PF04397">
    <property type="entry name" value="LytTR"/>
    <property type="match status" value="1"/>
</dbReference>
<dbReference type="PANTHER" id="PTHR37299:SF1">
    <property type="entry name" value="STAGE 0 SPORULATION PROTEIN A HOMOLOG"/>
    <property type="match status" value="1"/>
</dbReference>
<evidence type="ECO:0000313" key="5">
    <source>
        <dbReference type="Proteomes" id="UP000319040"/>
    </source>
</evidence>
<organism evidence="4 5">
    <name type="scientific">Saccharicrinis carchari</name>
    <dbReference type="NCBI Taxonomy" id="1168039"/>
    <lineage>
        <taxon>Bacteria</taxon>
        <taxon>Pseudomonadati</taxon>
        <taxon>Bacteroidota</taxon>
        <taxon>Bacteroidia</taxon>
        <taxon>Marinilabiliales</taxon>
        <taxon>Marinilabiliaceae</taxon>
        <taxon>Saccharicrinis</taxon>
    </lineage>
</organism>
<dbReference type="SMART" id="SM00448">
    <property type="entry name" value="REC"/>
    <property type="match status" value="1"/>
</dbReference>
<reference evidence="4 5" key="1">
    <citation type="submission" date="2017-05" db="EMBL/GenBank/DDBJ databases">
        <authorList>
            <person name="Varghese N."/>
            <person name="Submissions S."/>
        </authorList>
    </citation>
    <scope>NUCLEOTIDE SEQUENCE [LARGE SCALE GENOMIC DNA]</scope>
    <source>
        <strain evidence="4 5">DSM 27040</strain>
    </source>
</reference>
<dbReference type="InterPro" id="IPR011006">
    <property type="entry name" value="CheY-like_superfamily"/>
</dbReference>
<protein>
    <submittedName>
        <fullName evidence="4">Two component transcriptional regulator, LytTR family</fullName>
    </submittedName>
</protein>
<dbReference type="RefSeq" id="WP_142534265.1">
    <property type="nucleotide sequence ID" value="NZ_FXTB01000009.1"/>
</dbReference>
<dbReference type="GO" id="GO:0003677">
    <property type="term" value="F:DNA binding"/>
    <property type="evidence" value="ECO:0007669"/>
    <property type="project" value="InterPro"/>
</dbReference>
<sequence length="260" mass="29459">MKVLIIEDEPLAASHLKALINECDTEMEVVDVLDSVKSAEAWLNANAHPALIFMDVHLGDGLCFEIFKRVNIASFIIFTTAYDQYALQAFKVNSIDYLLKPLSRQPLCNALQKYKTFAAKEHADKMLPDMSMLLEAIQNKTPQYKERFVVKVGAHIRLVKTDEIACFYSSEKATYLLTQSGNNYLVDYPLEKLTGMLDPAKFFRISRQYIAAIDAIDDVVSLGPLRLKVKMAACKRNDMLVSRDKVKSFKKWLEGNNVHG</sequence>